<dbReference type="GO" id="GO:0015074">
    <property type="term" value="P:DNA integration"/>
    <property type="evidence" value="ECO:0007669"/>
    <property type="project" value="UniProtKB-KW"/>
</dbReference>
<evidence type="ECO:0000256" key="2">
    <source>
        <dbReference type="SAM" id="MobiDB-lite"/>
    </source>
</evidence>
<proteinExistence type="predicted"/>
<organism evidence="6">
    <name type="scientific">Tanacetum cinerariifolium</name>
    <name type="common">Dalmatian daisy</name>
    <name type="synonym">Chrysanthemum cinerariifolium</name>
    <dbReference type="NCBI Taxonomy" id="118510"/>
    <lineage>
        <taxon>Eukaryota</taxon>
        <taxon>Viridiplantae</taxon>
        <taxon>Streptophyta</taxon>
        <taxon>Embryophyta</taxon>
        <taxon>Tracheophyta</taxon>
        <taxon>Spermatophyta</taxon>
        <taxon>Magnoliopsida</taxon>
        <taxon>eudicotyledons</taxon>
        <taxon>Gunneridae</taxon>
        <taxon>Pentapetalae</taxon>
        <taxon>asterids</taxon>
        <taxon>campanulids</taxon>
        <taxon>Asterales</taxon>
        <taxon>Asteraceae</taxon>
        <taxon>Asteroideae</taxon>
        <taxon>Anthemideae</taxon>
        <taxon>Anthemidinae</taxon>
        <taxon>Tanacetum</taxon>
    </lineage>
</organism>
<comment type="caution">
    <text evidence="6">The sequence shown here is derived from an EMBL/GenBank/DDBJ whole genome shotgun (WGS) entry which is preliminary data.</text>
</comment>
<gene>
    <name evidence="6" type="ORF">Tci_586807</name>
</gene>
<dbReference type="GO" id="GO:0003676">
    <property type="term" value="F:nucleic acid binding"/>
    <property type="evidence" value="ECO:0007669"/>
    <property type="project" value="InterPro"/>
</dbReference>
<dbReference type="AlphaFoldDB" id="A0A699J7L8"/>
<dbReference type="GO" id="GO:0003964">
    <property type="term" value="F:RNA-directed DNA polymerase activity"/>
    <property type="evidence" value="ECO:0007669"/>
    <property type="project" value="UniProtKB-KW"/>
</dbReference>
<feature type="domain" description="Retroviral polymerase SH3-like" evidence="5">
    <location>
        <begin position="426"/>
        <end position="482"/>
    </location>
</feature>
<dbReference type="Pfam" id="PF13976">
    <property type="entry name" value="gag_pre-integrs"/>
    <property type="match status" value="1"/>
</dbReference>
<name>A0A699J7L8_TANCI</name>
<evidence type="ECO:0000259" key="5">
    <source>
        <dbReference type="Pfam" id="PF25597"/>
    </source>
</evidence>
<dbReference type="GO" id="GO:0006310">
    <property type="term" value="P:DNA recombination"/>
    <property type="evidence" value="ECO:0007669"/>
    <property type="project" value="UniProtKB-KW"/>
</dbReference>
<dbReference type="GO" id="GO:0006508">
    <property type="term" value="P:proteolysis"/>
    <property type="evidence" value="ECO:0007669"/>
    <property type="project" value="UniProtKB-KW"/>
</dbReference>
<dbReference type="PANTHER" id="PTHR42648">
    <property type="entry name" value="TRANSPOSASE, PUTATIVE-RELATED"/>
    <property type="match status" value="1"/>
</dbReference>
<dbReference type="InterPro" id="IPR057670">
    <property type="entry name" value="SH3_retrovirus"/>
</dbReference>
<dbReference type="InterPro" id="IPR039537">
    <property type="entry name" value="Retrotran_Ty1/copia-like"/>
</dbReference>
<dbReference type="EMBL" id="BKCJ010376377">
    <property type="protein sequence ID" value="GFA14835.1"/>
    <property type="molecule type" value="Genomic_DNA"/>
</dbReference>
<dbReference type="SUPFAM" id="SSF53098">
    <property type="entry name" value="Ribonuclease H-like"/>
    <property type="match status" value="1"/>
</dbReference>
<dbReference type="InterPro" id="IPR012337">
    <property type="entry name" value="RNaseH-like_sf"/>
</dbReference>
<feature type="domain" description="Retrovirus-related Pol polyprotein from transposon TNT 1-94-like beta-barrel" evidence="4">
    <location>
        <begin position="174"/>
        <end position="218"/>
    </location>
</feature>
<dbReference type="InterPro" id="IPR054722">
    <property type="entry name" value="PolX-like_BBD"/>
</dbReference>
<dbReference type="GO" id="GO:0046872">
    <property type="term" value="F:metal ion binding"/>
    <property type="evidence" value="ECO:0007669"/>
    <property type="project" value="UniProtKB-KW"/>
</dbReference>
<dbReference type="PANTHER" id="PTHR42648:SF18">
    <property type="entry name" value="RETROTRANSPOSON, UNCLASSIFIED-LIKE PROTEIN"/>
    <property type="match status" value="1"/>
</dbReference>
<dbReference type="Pfam" id="PF25597">
    <property type="entry name" value="SH3_retrovirus"/>
    <property type="match status" value="1"/>
</dbReference>
<protein>
    <submittedName>
        <fullName evidence="6">Uncharacterized protein</fullName>
    </submittedName>
</protein>
<dbReference type="Pfam" id="PF22936">
    <property type="entry name" value="Pol_BBD"/>
    <property type="match status" value="1"/>
</dbReference>
<evidence type="ECO:0000256" key="1">
    <source>
        <dbReference type="ARBA" id="ARBA00022670"/>
    </source>
</evidence>
<keyword evidence="1" id="KW-0645">Protease</keyword>
<evidence type="ECO:0000313" key="6">
    <source>
        <dbReference type="EMBL" id="GFA14835.1"/>
    </source>
</evidence>
<evidence type="ECO:0000259" key="3">
    <source>
        <dbReference type="Pfam" id="PF13976"/>
    </source>
</evidence>
<sequence length="545" mass="62356">MKDKVVPNNSQVKLKKTQVEDHPRIPSISNKIKFVTACNDSLNSRTSNANVVCATCGKCLVDSDHFAFVTKILNDVNDRTKMPNVVPISTRKHKGHANKSIATPHKKKVASKSTIQKPKSYYRMMYEKSCKAWKWWIEQQYPSRYKWVSKTKMQWVPKARNENVRKRIVQLILFIVDSRCTKHMTGNLKLLCNFIEKFMGTVHFGNDQFAPILGYGDLVQGNIMINRVAFRKSTCFVRDLQGNDLITDNRGSDLYTISLQESKSSTPLCLMAKASPTQTWLWHRILSHLNFDYINLLLKKDVVIGLPKLKYIKNQLCSSCEVSKAKGISFKSKAVPSLKGMLNLIHMDLCVPMRNGVVERQNRTLVEAARTMLSASKLPLFFWAEVIATACYTQNKSIIVQTHDKMAYHIINDRKPSIKHLHIFGCICYLTRDGENLDKIKEKWDPCTLVGYSTQSKGYHVYNKRTRLIVESIHIRFDEIKEMSEMYVANDTSSLVPQRQKASDYDNSDPIPQLQNVSSSADAHVPSQQELDLLFGPLYVEFFTA</sequence>
<dbReference type="Gene3D" id="3.30.420.10">
    <property type="entry name" value="Ribonuclease H-like superfamily/Ribonuclease H"/>
    <property type="match status" value="1"/>
</dbReference>
<dbReference type="GO" id="GO:0004519">
    <property type="term" value="F:endonuclease activity"/>
    <property type="evidence" value="ECO:0007669"/>
    <property type="project" value="UniProtKB-KW"/>
</dbReference>
<accession>A0A699J7L8</accession>
<dbReference type="GO" id="GO:0005524">
    <property type="term" value="F:ATP binding"/>
    <property type="evidence" value="ECO:0007669"/>
    <property type="project" value="UniProtKB-KW"/>
</dbReference>
<dbReference type="InterPro" id="IPR036397">
    <property type="entry name" value="RNaseH_sf"/>
</dbReference>
<keyword evidence="1" id="KW-0378">Hydrolase</keyword>
<dbReference type="GO" id="GO:0008233">
    <property type="term" value="F:peptidase activity"/>
    <property type="evidence" value="ECO:0007669"/>
    <property type="project" value="UniProtKB-KW"/>
</dbReference>
<feature type="non-terminal residue" evidence="6">
    <location>
        <position position="545"/>
    </location>
</feature>
<feature type="domain" description="GAG-pre-integrase" evidence="3">
    <location>
        <begin position="254"/>
        <end position="324"/>
    </location>
</feature>
<dbReference type="InterPro" id="IPR025724">
    <property type="entry name" value="GAG-pre-integrase_dom"/>
</dbReference>
<dbReference type="GO" id="GO:0003887">
    <property type="term" value="F:DNA-directed DNA polymerase activity"/>
    <property type="evidence" value="ECO:0007669"/>
    <property type="project" value="UniProtKB-KW"/>
</dbReference>
<evidence type="ECO:0000259" key="4">
    <source>
        <dbReference type="Pfam" id="PF22936"/>
    </source>
</evidence>
<feature type="region of interest" description="Disordered" evidence="2">
    <location>
        <begin position="1"/>
        <end position="21"/>
    </location>
</feature>
<reference evidence="6" key="1">
    <citation type="journal article" date="2019" name="Sci. Rep.">
        <title>Draft genome of Tanacetum cinerariifolium, the natural source of mosquito coil.</title>
        <authorList>
            <person name="Yamashiro T."/>
            <person name="Shiraishi A."/>
            <person name="Satake H."/>
            <person name="Nakayama K."/>
        </authorList>
    </citation>
    <scope>NUCLEOTIDE SEQUENCE</scope>
</reference>